<comment type="caution">
    <text evidence="10">The sequence shown here is derived from an EMBL/GenBank/DDBJ whole genome shotgun (WGS) entry which is preliminary data.</text>
</comment>
<evidence type="ECO:0000256" key="8">
    <source>
        <dbReference type="HAMAP-Rule" id="MF_00148"/>
    </source>
</evidence>
<dbReference type="SMART" id="SM00986">
    <property type="entry name" value="UDG"/>
    <property type="match status" value="1"/>
</dbReference>
<dbReference type="SMART" id="SM00987">
    <property type="entry name" value="UreE_C"/>
    <property type="match status" value="1"/>
</dbReference>
<keyword evidence="7 8" id="KW-0234">DNA repair</keyword>
<dbReference type="NCBIfam" id="NF003592">
    <property type="entry name" value="PRK05254.1-5"/>
    <property type="match status" value="1"/>
</dbReference>
<sequence length="227" mass="26087">MFNNVKFTLGPTWKELENLLNNSKENIQLLNNISQLYKTKALVPDEKDLFNAFKLTSLSEIKVIILGQEPYPKKRDANGLAFSSMSHLVPASLRNIFKSLKTTYPNVVLEHNDLSNWARQGVLLLNTILTIDEGKSNSHNNVGWNVFTETVLSYLNSTVKHLCIVLWGNHAQNYAKYFDKSKHTVLMGMHPSPLSAYRGFFNLEWFKLIDQDLIKYNLNPIDWNLTN</sequence>
<dbReference type="InterPro" id="IPR002043">
    <property type="entry name" value="UDG_fam1"/>
</dbReference>
<dbReference type="PANTHER" id="PTHR11264:SF0">
    <property type="entry name" value="URACIL-DNA GLYCOSYLASE"/>
    <property type="match status" value="1"/>
</dbReference>
<comment type="subcellular location">
    <subcellularLocation>
        <location evidence="8">Cytoplasm</location>
    </subcellularLocation>
</comment>
<evidence type="ECO:0000256" key="5">
    <source>
        <dbReference type="ARBA" id="ARBA00022763"/>
    </source>
</evidence>
<dbReference type="NCBIfam" id="NF003588">
    <property type="entry name" value="PRK05254.1-1"/>
    <property type="match status" value="1"/>
</dbReference>
<evidence type="ECO:0000256" key="4">
    <source>
        <dbReference type="ARBA" id="ARBA00012030"/>
    </source>
</evidence>
<keyword evidence="8" id="KW-0963">Cytoplasm</keyword>
<dbReference type="NCBIfam" id="NF003589">
    <property type="entry name" value="PRK05254.1-2"/>
    <property type="match status" value="1"/>
</dbReference>
<evidence type="ECO:0000256" key="1">
    <source>
        <dbReference type="ARBA" id="ARBA00001400"/>
    </source>
</evidence>
<comment type="catalytic activity">
    <reaction evidence="1 8">
        <text>Hydrolyzes single-stranded DNA or mismatched double-stranded DNA and polynucleotides, releasing free uracil.</text>
        <dbReference type="EC" id="3.2.2.27"/>
    </reaction>
</comment>
<dbReference type="Pfam" id="PF03167">
    <property type="entry name" value="UDG"/>
    <property type="match status" value="1"/>
</dbReference>
<keyword evidence="6 8" id="KW-0378">Hydrolase</keyword>
<name>A0A4R6IFC0_9MOLU</name>
<comment type="function">
    <text evidence="2 8">Excises uracil residues from the DNA which can arise as a result of misincorporation of dUMP residues by DNA polymerase or due to deamination of cytosine.</text>
</comment>
<comment type="similarity">
    <text evidence="3 8">Belongs to the uracil-DNA glycosylase (UDG) superfamily. UNG family.</text>
</comment>
<dbReference type="GO" id="GO:0097510">
    <property type="term" value="P:base-excision repair, AP site formation via deaminated base removal"/>
    <property type="evidence" value="ECO:0007669"/>
    <property type="project" value="TreeGrafter"/>
</dbReference>
<dbReference type="PANTHER" id="PTHR11264">
    <property type="entry name" value="URACIL-DNA GLYCOSYLASE"/>
    <property type="match status" value="1"/>
</dbReference>
<dbReference type="Gene3D" id="3.40.470.10">
    <property type="entry name" value="Uracil-DNA glycosylase-like domain"/>
    <property type="match status" value="1"/>
</dbReference>
<evidence type="ECO:0000256" key="3">
    <source>
        <dbReference type="ARBA" id="ARBA00008184"/>
    </source>
</evidence>
<evidence type="ECO:0000256" key="7">
    <source>
        <dbReference type="ARBA" id="ARBA00023204"/>
    </source>
</evidence>
<protein>
    <recommendedName>
        <fullName evidence="4 8">Uracil-DNA glycosylase</fullName>
        <shortName evidence="8">UDG</shortName>
        <ecNumber evidence="4 8">3.2.2.27</ecNumber>
    </recommendedName>
</protein>
<dbReference type="GO" id="GO:0005737">
    <property type="term" value="C:cytoplasm"/>
    <property type="evidence" value="ECO:0007669"/>
    <property type="project" value="UniProtKB-SubCell"/>
</dbReference>
<dbReference type="NCBIfam" id="TIGR00628">
    <property type="entry name" value="ung"/>
    <property type="match status" value="1"/>
</dbReference>
<dbReference type="Proteomes" id="UP000295518">
    <property type="component" value="Unassembled WGS sequence"/>
</dbReference>
<dbReference type="RefSeq" id="WP_094254476.1">
    <property type="nucleotide sequence ID" value="NZ_NNCE01000002.1"/>
</dbReference>
<dbReference type="InterPro" id="IPR005122">
    <property type="entry name" value="Uracil-DNA_glycosylase-like"/>
</dbReference>
<dbReference type="InterPro" id="IPR036895">
    <property type="entry name" value="Uracil-DNA_glycosylase-like_sf"/>
</dbReference>
<gene>
    <name evidence="8" type="primary">ung</name>
    <name evidence="10" type="ORF">EI74_0306</name>
</gene>
<feature type="domain" description="Uracil-DNA glycosylase-like" evidence="9">
    <location>
        <begin position="54"/>
        <end position="213"/>
    </location>
</feature>
<comment type="caution">
    <text evidence="8">Lacks conserved residue(s) required for the propagation of feature annotation.</text>
</comment>
<dbReference type="EC" id="3.2.2.27" evidence="4 8"/>
<dbReference type="OrthoDB" id="9804372at2"/>
<dbReference type="AlphaFoldDB" id="A0A4R6IFC0"/>
<evidence type="ECO:0000313" key="10">
    <source>
        <dbReference type="EMBL" id="TDO20476.1"/>
    </source>
</evidence>
<accession>A0A4R6IFC0</accession>
<keyword evidence="5 8" id="KW-0227">DNA damage</keyword>
<evidence type="ECO:0000259" key="9">
    <source>
        <dbReference type="SMART" id="SM00986"/>
    </source>
</evidence>
<dbReference type="SUPFAM" id="SSF52141">
    <property type="entry name" value="Uracil-DNA glycosylase-like"/>
    <property type="match status" value="1"/>
</dbReference>
<dbReference type="CDD" id="cd10027">
    <property type="entry name" value="UDG-F1-like"/>
    <property type="match status" value="1"/>
</dbReference>
<evidence type="ECO:0000313" key="11">
    <source>
        <dbReference type="Proteomes" id="UP000295518"/>
    </source>
</evidence>
<keyword evidence="11" id="KW-1185">Reference proteome</keyword>
<reference evidence="10 11" key="1">
    <citation type="submission" date="2019-03" db="EMBL/GenBank/DDBJ databases">
        <title>Genomic Encyclopedia of Archaeal and Bacterial Type Strains, Phase II (KMG-II): from individual species to whole genera.</title>
        <authorList>
            <person name="Goeker M."/>
        </authorList>
    </citation>
    <scope>NUCLEOTIDE SEQUENCE [LARGE SCALE GENOMIC DNA]</scope>
    <source>
        <strain evidence="10 11">ATCC 700618</strain>
    </source>
</reference>
<organism evidence="10 11">
    <name type="scientific">Mycoplasma testudineum</name>
    <dbReference type="NCBI Taxonomy" id="244584"/>
    <lineage>
        <taxon>Bacteria</taxon>
        <taxon>Bacillati</taxon>
        <taxon>Mycoplasmatota</taxon>
        <taxon>Mollicutes</taxon>
        <taxon>Mycoplasmataceae</taxon>
        <taxon>Mycoplasma</taxon>
    </lineage>
</organism>
<dbReference type="HAMAP" id="MF_00148">
    <property type="entry name" value="UDG"/>
    <property type="match status" value="1"/>
</dbReference>
<proteinExistence type="inferred from homology"/>
<evidence type="ECO:0000256" key="6">
    <source>
        <dbReference type="ARBA" id="ARBA00022801"/>
    </source>
</evidence>
<dbReference type="GO" id="GO:0004844">
    <property type="term" value="F:uracil DNA N-glycosylase activity"/>
    <property type="evidence" value="ECO:0007669"/>
    <property type="project" value="UniProtKB-UniRule"/>
</dbReference>
<evidence type="ECO:0000256" key="2">
    <source>
        <dbReference type="ARBA" id="ARBA00002631"/>
    </source>
</evidence>
<dbReference type="EMBL" id="SNWN01000010">
    <property type="protein sequence ID" value="TDO20476.1"/>
    <property type="molecule type" value="Genomic_DNA"/>
</dbReference>